<evidence type="ECO:0000313" key="1">
    <source>
        <dbReference type="EMBL" id="EEF32893.1"/>
    </source>
</evidence>
<organism evidence="1 2">
    <name type="scientific">Ricinus communis</name>
    <name type="common">Castor bean</name>
    <dbReference type="NCBI Taxonomy" id="3988"/>
    <lineage>
        <taxon>Eukaryota</taxon>
        <taxon>Viridiplantae</taxon>
        <taxon>Streptophyta</taxon>
        <taxon>Embryophyta</taxon>
        <taxon>Tracheophyta</taxon>
        <taxon>Spermatophyta</taxon>
        <taxon>Magnoliopsida</taxon>
        <taxon>eudicotyledons</taxon>
        <taxon>Gunneridae</taxon>
        <taxon>Pentapetalae</taxon>
        <taxon>rosids</taxon>
        <taxon>fabids</taxon>
        <taxon>Malpighiales</taxon>
        <taxon>Euphorbiaceae</taxon>
        <taxon>Acalyphoideae</taxon>
        <taxon>Acalypheae</taxon>
        <taxon>Ricinus</taxon>
    </lineage>
</organism>
<dbReference type="AlphaFoldDB" id="B9SU14"/>
<reference evidence="2" key="1">
    <citation type="journal article" date="2010" name="Nat. Biotechnol.">
        <title>Draft genome sequence of the oilseed species Ricinus communis.</title>
        <authorList>
            <person name="Chan A.P."/>
            <person name="Crabtree J."/>
            <person name="Zhao Q."/>
            <person name="Lorenzi H."/>
            <person name="Orvis J."/>
            <person name="Puiu D."/>
            <person name="Melake-Berhan A."/>
            <person name="Jones K.M."/>
            <person name="Redman J."/>
            <person name="Chen G."/>
            <person name="Cahoon E.B."/>
            <person name="Gedil M."/>
            <person name="Stanke M."/>
            <person name="Haas B.J."/>
            <person name="Wortman J.R."/>
            <person name="Fraser-Liggett C.M."/>
            <person name="Ravel J."/>
            <person name="Rabinowicz P.D."/>
        </authorList>
    </citation>
    <scope>NUCLEOTIDE SEQUENCE [LARGE SCALE GENOMIC DNA]</scope>
    <source>
        <strain evidence="2">cv. Hale</strain>
    </source>
</reference>
<gene>
    <name evidence="1" type="ORF">RCOM_0454650</name>
</gene>
<proteinExistence type="predicted"/>
<dbReference type="Proteomes" id="UP000008311">
    <property type="component" value="Unassembled WGS sequence"/>
</dbReference>
<sequence length="56" mass="6676">MHSRKKKRLWGRLAGIQEGLARDSSHRVVVLETRLRKELDLVLKQEEEEEDIYSRS</sequence>
<keyword evidence="2" id="KW-1185">Reference proteome</keyword>
<name>B9SU14_RICCO</name>
<protein>
    <submittedName>
        <fullName evidence="1">Uncharacterized protein</fullName>
    </submittedName>
</protein>
<dbReference type="EMBL" id="EQ974138">
    <property type="protein sequence ID" value="EEF32893.1"/>
    <property type="molecule type" value="Genomic_DNA"/>
</dbReference>
<dbReference type="InParanoid" id="B9SU14"/>
<evidence type="ECO:0000313" key="2">
    <source>
        <dbReference type="Proteomes" id="UP000008311"/>
    </source>
</evidence>
<accession>B9SU14</accession>